<evidence type="ECO:0000259" key="2">
    <source>
        <dbReference type="Pfam" id="PF07331"/>
    </source>
</evidence>
<accession>A0ABW7ATR6</accession>
<protein>
    <submittedName>
        <fullName evidence="3">Tripartite tricarboxylate transporter TctB family protein</fullName>
    </submittedName>
</protein>
<feature type="transmembrane region" description="Helical" evidence="1">
    <location>
        <begin position="92"/>
        <end position="120"/>
    </location>
</feature>
<name>A0ABW7ATR6_9ACTN</name>
<dbReference type="Pfam" id="PF07331">
    <property type="entry name" value="TctB"/>
    <property type="match status" value="1"/>
</dbReference>
<sequence length="166" mass="17368">MRGRRTLPDLGLVALLLGVAALIAWDLTHLSGNYAQRGPVGPAAVPAVVALLLVACAAVLAVQIVRSRREDAEEPSAETSGEPEQRADRKTLIVLAGALLLTIALIERAGWVIAGALLFWLSCYALGSRNPLRDLAVAAALSIGSFYLFDTGLGLHLPAGILQGIL</sequence>
<feature type="domain" description="DUF1468" evidence="2">
    <location>
        <begin position="11"/>
        <end position="158"/>
    </location>
</feature>
<comment type="caution">
    <text evidence="3">The sequence shown here is derived from an EMBL/GenBank/DDBJ whole genome shotgun (WGS) entry which is preliminary data.</text>
</comment>
<keyword evidence="1" id="KW-0812">Transmembrane</keyword>
<dbReference type="EMBL" id="JBICRM010000058">
    <property type="protein sequence ID" value="MFG1710824.1"/>
    <property type="molecule type" value="Genomic_DNA"/>
</dbReference>
<reference evidence="3 4" key="1">
    <citation type="submission" date="2024-10" db="EMBL/GenBank/DDBJ databases">
        <authorList>
            <person name="Topkara A.R."/>
            <person name="Saygin H."/>
        </authorList>
    </citation>
    <scope>NUCLEOTIDE SEQUENCE [LARGE SCALE GENOMIC DNA]</scope>
    <source>
        <strain evidence="3 4">M3C6</strain>
    </source>
</reference>
<keyword evidence="4" id="KW-1185">Reference proteome</keyword>
<organism evidence="3 4">
    <name type="scientific">Nonomuraea marmarensis</name>
    <dbReference type="NCBI Taxonomy" id="3351344"/>
    <lineage>
        <taxon>Bacteria</taxon>
        <taxon>Bacillati</taxon>
        <taxon>Actinomycetota</taxon>
        <taxon>Actinomycetes</taxon>
        <taxon>Streptosporangiales</taxon>
        <taxon>Streptosporangiaceae</taxon>
        <taxon>Nonomuraea</taxon>
    </lineage>
</organism>
<dbReference type="RefSeq" id="WP_393177010.1">
    <property type="nucleotide sequence ID" value="NZ_JBICRM010000058.1"/>
</dbReference>
<evidence type="ECO:0000313" key="3">
    <source>
        <dbReference type="EMBL" id="MFG1710824.1"/>
    </source>
</evidence>
<keyword evidence="1" id="KW-0472">Membrane</keyword>
<keyword evidence="1" id="KW-1133">Transmembrane helix</keyword>
<feature type="transmembrane region" description="Helical" evidence="1">
    <location>
        <begin position="132"/>
        <end position="149"/>
    </location>
</feature>
<feature type="transmembrane region" description="Helical" evidence="1">
    <location>
        <begin position="40"/>
        <end position="62"/>
    </location>
</feature>
<dbReference type="Proteomes" id="UP001603978">
    <property type="component" value="Unassembled WGS sequence"/>
</dbReference>
<gene>
    <name evidence="3" type="ORF">ACFLIM_47455</name>
</gene>
<evidence type="ECO:0000256" key="1">
    <source>
        <dbReference type="SAM" id="Phobius"/>
    </source>
</evidence>
<evidence type="ECO:0000313" key="4">
    <source>
        <dbReference type="Proteomes" id="UP001603978"/>
    </source>
</evidence>
<proteinExistence type="predicted"/>
<dbReference type="InterPro" id="IPR009936">
    <property type="entry name" value="DUF1468"/>
</dbReference>